<dbReference type="AlphaFoldDB" id="A0A4V3CPS3"/>
<evidence type="ECO:0000259" key="2">
    <source>
        <dbReference type="Pfam" id="PF03703"/>
    </source>
</evidence>
<dbReference type="InterPro" id="IPR005182">
    <property type="entry name" value="YdbS-like_PH"/>
</dbReference>
<dbReference type="EMBL" id="SNXI01000003">
    <property type="protein sequence ID" value="TDP39155.1"/>
    <property type="molecule type" value="Genomic_DNA"/>
</dbReference>
<gene>
    <name evidence="3" type="ORF">DEU29_10350</name>
</gene>
<comment type="caution">
    <text evidence="3">The sequence shown here is derived from an EMBL/GenBank/DDBJ whole genome shotgun (WGS) entry which is preliminary data.</text>
</comment>
<accession>A0A4V3CPS3</accession>
<keyword evidence="1" id="KW-0472">Membrane</keyword>
<name>A0A4V3CPS3_9GAMM</name>
<keyword evidence="1" id="KW-0812">Transmembrane</keyword>
<sequence length="157" mass="18181">MSKLSVAIQTLMRTLLQDNERVLHRSWLSYVIFFEVVLIAVGGVFLNLLFNEEDGLFSLGWLLFVLCDAIKVCLEYTRTRVVITNKRILARHGAFFIKETDTPLTEIRSYYISQSYIGQWFNYGLITINTNAGEYHAIATIYKPYELEQAIKNATRE</sequence>
<feature type="transmembrane region" description="Helical" evidence="1">
    <location>
        <begin position="56"/>
        <end position="77"/>
    </location>
</feature>
<dbReference type="Proteomes" id="UP000295531">
    <property type="component" value="Unassembled WGS sequence"/>
</dbReference>
<feature type="transmembrane region" description="Helical" evidence="1">
    <location>
        <begin position="27"/>
        <end position="50"/>
    </location>
</feature>
<evidence type="ECO:0000313" key="3">
    <source>
        <dbReference type="EMBL" id="TDP39155.1"/>
    </source>
</evidence>
<evidence type="ECO:0000256" key="1">
    <source>
        <dbReference type="SAM" id="Phobius"/>
    </source>
</evidence>
<evidence type="ECO:0000313" key="4">
    <source>
        <dbReference type="Proteomes" id="UP000295531"/>
    </source>
</evidence>
<reference evidence="3 4" key="1">
    <citation type="submission" date="2019-03" db="EMBL/GenBank/DDBJ databases">
        <title>Freshwater and sediment microbial communities from various areas in North America, analyzing microbe dynamics in response to fracking.</title>
        <authorList>
            <person name="Lamendella R."/>
        </authorList>
    </citation>
    <scope>NUCLEOTIDE SEQUENCE [LARGE SCALE GENOMIC DNA]</scope>
    <source>
        <strain evidence="3 4">18_TX</strain>
    </source>
</reference>
<protein>
    <submittedName>
        <fullName evidence="3">PH (Pleckstrin Homology) domain-containing protein</fullName>
    </submittedName>
</protein>
<dbReference type="Pfam" id="PF03703">
    <property type="entry name" value="bPH_2"/>
    <property type="match status" value="1"/>
</dbReference>
<keyword evidence="4" id="KW-1185">Reference proteome</keyword>
<organism evidence="3 4">
    <name type="scientific">Idiomarina aquatica</name>
    <dbReference type="NCBI Taxonomy" id="1327752"/>
    <lineage>
        <taxon>Bacteria</taxon>
        <taxon>Pseudomonadati</taxon>
        <taxon>Pseudomonadota</taxon>
        <taxon>Gammaproteobacteria</taxon>
        <taxon>Alteromonadales</taxon>
        <taxon>Idiomarinaceae</taxon>
        <taxon>Idiomarina</taxon>
    </lineage>
</organism>
<proteinExistence type="predicted"/>
<keyword evidence="1" id="KW-1133">Transmembrane helix</keyword>
<feature type="domain" description="YdbS-like PH" evidence="2">
    <location>
        <begin position="76"/>
        <end position="134"/>
    </location>
</feature>